<comment type="similarity">
    <text evidence="2">Belongs to the UPF0053 family.</text>
</comment>
<dbReference type="InterPro" id="IPR000644">
    <property type="entry name" value="CBS_dom"/>
</dbReference>
<keyword evidence="8" id="KW-1133">Transmembrane helix</keyword>
<evidence type="ECO:0000313" key="10">
    <source>
        <dbReference type="EMBL" id="WGH93766.1"/>
    </source>
</evidence>
<name>A0AAJ6DD34_9MICC</name>
<organism evidence="10 11">
    <name type="scientific">Auritidibacter ignavus</name>
    <dbReference type="NCBI Taxonomy" id="678932"/>
    <lineage>
        <taxon>Bacteria</taxon>
        <taxon>Bacillati</taxon>
        <taxon>Actinomycetota</taxon>
        <taxon>Actinomycetes</taxon>
        <taxon>Micrococcales</taxon>
        <taxon>Micrococcaceae</taxon>
        <taxon>Auritidibacter</taxon>
    </lineage>
</organism>
<dbReference type="GO" id="GO:0005886">
    <property type="term" value="C:plasma membrane"/>
    <property type="evidence" value="ECO:0007669"/>
    <property type="project" value="UniProtKB-SubCell"/>
</dbReference>
<dbReference type="Gene3D" id="3.10.580.10">
    <property type="entry name" value="CBS-domain"/>
    <property type="match status" value="1"/>
</dbReference>
<proteinExistence type="inferred from homology"/>
<dbReference type="FunFam" id="3.10.580.10:FF:000002">
    <property type="entry name" value="Magnesium/cobalt efflux protein CorC"/>
    <property type="match status" value="1"/>
</dbReference>
<dbReference type="PROSITE" id="PS51371">
    <property type="entry name" value="CBS"/>
    <property type="match status" value="2"/>
</dbReference>
<dbReference type="PANTHER" id="PTHR22777">
    <property type="entry name" value="HEMOLYSIN-RELATED"/>
    <property type="match status" value="1"/>
</dbReference>
<dbReference type="InterPro" id="IPR046342">
    <property type="entry name" value="CBS_dom_sf"/>
</dbReference>
<keyword evidence="3" id="KW-1003">Cell membrane</keyword>
<dbReference type="InterPro" id="IPR036318">
    <property type="entry name" value="FAD-bd_PCMH-like_sf"/>
</dbReference>
<keyword evidence="11" id="KW-1185">Reference proteome</keyword>
<evidence type="ECO:0000256" key="1">
    <source>
        <dbReference type="ARBA" id="ARBA00004651"/>
    </source>
</evidence>
<dbReference type="PANTHER" id="PTHR22777:SF32">
    <property type="entry name" value="UPF0053 INNER MEMBRANE PROTEIN YFJD"/>
    <property type="match status" value="1"/>
</dbReference>
<dbReference type="SMART" id="SM01091">
    <property type="entry name" value="CorC_HlyC"/>
    <property type="match status" value="1"/>
</dbReference>
<feature type="compositionally biased region" description="Basic and acidic residues" evidence="7">
    <location>
        <begin position="415"/>
        <end position="424"/>
    </location>
</feature>
<evidence type="ECO:0000256" key="4">
    <source>
        <dbReference type="ARBA" id="ARBA00022737"/>
    </source>
</evidence>
<keyword evidence="8" id="KW-0472">Membrane</keyword>
<feature type="domain" description="CBS" evidence="9">
    <location>
        <begin position="202"/>
        <end position="262"/>
    </location>
</feature>
<feature type="compositionally biased region" description="Acidic residues" evidence="7">
    <location>
        <begin position="426"/>
        <end position="436"/>
    </location>
</feature>
<evidence type="ECO:0000256" key="8">
    <source>
        <dbReference type="SAM" id="Phobius"/>
    </source>
</evidence>
<dbReference type="RefSeq" id="WP_279673910.1">
    <property type="nucleotide sequence ID" value="NZ_CP122562.1"/>
</dbReference>
<evidence type="ECO:0000256" key="6">
    <source>
        <dbReference type="PROSITE-ProRule" id="PRU00703"/>
    </source>
</evidence>
<dbReference type="SUPFAM" id="SSF56176">
    <property type="entry name" value="FAD-binding/transporter-associated domain-like"/>
    <property type="match status" value="1"/>
</dbReference>
<feature type="domain" description="CBS" evidence="9">
    <location>
        <begin position="269"/>
        <end position="326"/>
    </location>
</feature>
<dbReference type="GO" id="GO:0050660">
    <property type="term" value="F:flavin adenine dinucleotide binding"/>
    <property type="evidence" value="ECO:0007669"/>
    <property type="project" value="InterPro"/>
</dbReference>
<protein>
    <submittedName>
        <fullName evidence="10">Hemolysin family protein</fullName>
    </submittedName>
</protein>
<dbReference type="InterPro" id="IPR016169">
    <property type="entry name" value="FAD-bd_PCMH_sub2"/>
</dbReference>
<comment type="subcellular location">
    <subcellularLocation>
        <location evidence="1">Cell membrane</location>
        <topology evidence="1">Multi-pass membrane protein</topology>
    </subcellularLocation>
</comment>
<keyword evidence="5 6" id="KW-0129">CBS domain</keyword>
<dbReference type="AlphaFoldDB" id="A0AAJ6DD34"/>
<dbReference type="Proteomes" id="UP001224674">
    <property type="component" value="Chromosome"/>
</dbReference>
<reference evidence="10 11" key="1">
    <citation type="submission" date="2023-03" db="EMBL/GenBank/DDBJ databases">
        <title>Complete genome sequences of several Auritidibacter ignavus strains isolated from ear infections.</title>
        <authorList>
            <person name="Baehr T."/>
            <person name="Baumhoegger A.M."/>
        </authorList>
    </citation>
    <scope>NUCLEOTIDE SEQUENCE [LARGE SCALE GENOMIC DNA]</scope>
    <source>
        <strain evidence="10 11">BABAE-6</strain>
    </source>
</reference>
<dbReference type="SUPFAM" id="SSF54631">
    <property type="entry name" value="CBS-domain pair"/>
    <property type="match status" value="1"/>
</dbReference>
<gene>
    <name evidence="10" type="ORF">QDX21_02910</name>
</gene>
<dbReference type="InterPro" id="IPR044751">
    <property type="entry name" value="Ion_transp-like_CBS"/>
</dbReference>
<keyword evidence="8" id="KW-0812">Transmembrane</keyword>
<dbReference type="InterPro" id="IPR005170">
    <property type="entry name" value="Transptr-assoc_dom"/>
</dbReference>
<dbReference type="CDD" id="cd04590">
    <property type="entry name" value="CBS_pair_CorC_HlyC_assoc"/>
    <property type="match status" value="1"/>
</dbReference>
<evidence type="ECO:0000256" key="5">
    <source>
        <dbReference type="ARBA" id="ARBA00023122"/>
    </source>
</evidence>
<sequence>MLTITILILLVLACFGLVWVLSLAEIALGYISYRQAEDIVATRPKNPALIVVSHLQEHLFALQFWRAFFQTGVALCVTMLIDFFTDNLWLTMLCASLAMLMVAGLHLLFTPRDLASRHESLVVRLTARLVRTLRQILGPIPGRVVASTDDDDTEDEELDEIHDRHFREFISRAEDADIIDPSEADMIQSVVELDDTLVRSVMVPRIDVIWIETGTTLEDALSLFIRSGYSRIPLTGESPDDILGIVYLKDVVRAIHRTKMDTSARVDHIARSISFVPESKTVWSLLQEMQRDSTHVALVIDEYGGTAGVVTLEDLIEEVVGDISDEYDVDDRDDVTPVAPGEFLVTGSMSVSDFTETFDLSMDDNDDVDTVRGLFAKHLGRIPIESSTVEIENLRLEVESLEPRRNRVDQIRVWVTERDPRGTDQDPSETDVETGAETEPATSSEAS</sequence>
<dbReference type="Pfam" id="PF03471">
    <property type="entry name" value="CorC_HlyC"/>
    <property type="match status" value="1"/>
</dbReference>
<dbReference type="Pfam" id="PF00571">
    <property type="entry name" value="CBS"/>
    <property type="match status" value="2"/>
</dbReference>
<dbReference type="Gene3D" id="3.30.465.10">
    <property type="match status" value="1"/>
</dbReference>
<accession>A0AAJ6DD34</accession>
<dbReference type="SMART" id="SM00116">
    <property type="entry name" value="CBS"/>
    <property type="match status" value="2"/>
</dbReference>
<keyword evidence="4" id="KW-0677">Repeat</keyword>
<evidence type="ECO:0000256" key="2">
    <source>
        <dbReference type="ARBA" id="ARBA00006337"/>
    </source>
</evidence>
<feature type="transmembrane region" description="Helical" evidence="8">
    <location>
        <begin position="60"/>
        <end position="81"/>
    </location>
</feature>
<evidence type="ECO:0000313" key="11">
    <source>
        <dbReference type="Proteomes" id="UP001224674"/>
    </source>
</evidence>
<feature type="transmembrane region" description="Helical" evidence="8">
    <location>
        <begin position="88"/>
        <end position="109"/>
    </location>
</feature>
<evidence type="ECO:0000259" key="9">
    <source>
        <dbReference type="PROSITE" id="PS51371"/>
    </source>
</evidence>
<evidence type="ECO:0000256" key="7">
    <source>
        <dbReference type="SAM" id="MobiDB-lite"/>
    </source>
</evidence>
<dbReference type="EMBL" id="CP122566">
    <property type="protein sequence ID" value="WGH93766.1"/>
    <property type="molecule type" value="Genomic_DNA"/>
</dbReference>
<feature type="region of interest" description="Disordered" evidence="7">
    <location>
        <begin position="415"/>
        <end position="447"/>
    </location>
</feature>
<evidence type="ECO:0000256" key="3">
    <source>
        <dbReference type="ARBA" id="ARBA00022475"/>
    </source>
</evidence>